<keyword evidence="3" id="KW-1185">Reference proteome</keyword>
<dbReference type="PANTHER" id="PTHR34293:SF1">
    <property type="entry name" value="HTH-TYPE TRANSCRIPTIONAL REGULATOR TRMBL2"/>
    <property type="match status" value="1"/>
</dbReference>
<dbReference type="Proteomes" id="UP000305836">
    <property type="component" value="Unassembled WGS sequence"/>
</dbReference>
<dbReference type="GO" id="GO:0003677">
    <property type="term" value="F:DNA binding"/>
    <property type="evidence" value="ECO:0007669"/>
    <property type="project" value="InterPro"/>
</dbReference>
<dbReference type="GO" id="GO:0006355">
    <property type="term" value="P:regulation of DNA-templated transcription"/>
    <property type="evidence" value="ECO:0007669"/>
    <property type="project" value="InterPro"/>
</dbReference>
<dbReference type="InterPro" id="IPR016032">
    <property type="entry name" value="Sig_transdc_resp-reg_C-effctor"/>
</dbReference>
<gene>
    <name evidence="2" type="ORF">FDA38_01500</name>
</gene>
<dbReference type="SMART" id="SM00421">
    <property type="entry name" value="HTH_LUXR"/>
    <property type="match status" value="1"/>
</dbReference>
<dbReference type="Gene3D" id="1.10.10.10">
    <property type="entry name" value="Winged helix-like DNA-binding domain superfamily/Winged helix DNA-binding domain"/>
    <property type="match status" value="1"/>
</dbReference>
<dbReference type="AlphaFoldDB" id="A0A4U3LZC5"/>
<dbReference type="EMBL" id="SZPZ01000001">
    <property type="protein sequence ID" value="TKK81551.1"/>
    <property type="molecule type" value="Genomic_DNA"/>
</dbReference>
<evidence type="ECO:0000313" key="2">
    <source>
        <dbReference type="EMBL" id="TKK81551.1"/>
    </source>
</evidence>
<proteinExistence type="predicted"/>
<dbReference type="PANTHER" id="PTHR34293">
    <property type="entry name" value="HTH-TYPE TRANSCRIPTIONAL REGULATOR TRMBL2"/>
    <property type="match status" value="1"/>
</dbReference>
<organism evidence="2 3">
    <name type="scientific">Kribbella jiaozuonensis</name>
    <dbReference type="NCBI Taxonomy" id="2575441"/>
    <lineage>
        <taxon>Bacteria</taxon>
        <taxon>Bacillati</taxon>
        <taxon>Actinomycetota</taxon>
        <taxon>Actinomycetes</taxon>
        <taxon>Propionibacteriales</taxon>
        <taxon>Kribbellaceae</taxon>
        <taxon>Kribbella</taxon>
    </lineage>
</organism>
<accession>A0A4U3LZC5</accession>
<dbReference type="SUPFAM" id="SSF56024">
    <property type="entry name" value="Phospholipase D/nuclease"/>
    <property type="match status" value="1"/>
</dbReference>
<dbReference type="InterPro" id="IPR036388">
    <property type="entry name" value="WH-like_DNA-bd_sf"/>
</dbReference>
<protein>
    <submittedName>
        <fullName evidence="2">LuxR family transcriptional regulator</fullName>
    </submittedName>
</protein>
<evidence type="ECO:0000313" key="3">
    <source>
        <dbReference type="Proteomes" id="UP000305836"/>
    </source>
</evidence>
<name>A0A4U3LZC5_9ACTN</name>
<comment type="caution">
    <text evidence="2">The sequence shown here is derived from an EMBL/GenBank/DDBJ whole genome shotgun (WGS) entry which is preliminary data.</text>
</comment>
<dbReference type="SUPFAM" id="SSF46894">
    <property type="entry name" value="C-terminal effector domain of the bipartite response regulators"/>
    <property type="match status" value="1"/>
</dbReference>
<dbReference type="InterPro" id="IPR000792">
    <property type="entry name" value="Tscrpt_reg_LuxR_C"/>
</dbReference>
<feature type="domain" description="HTH luxR-type" evidence="1">
    <location>
        <begin position="282"/>
        <end position="337"/>
    </location>
</feature>
<evidence type="ECO:0000259" key="1">
    <source>
        <dbReference type="SMART" id="SM00421"/>
    </source>
</evidence>
<dbReference type="OrthoDB" id="3728246at2"/>
<dbReference type="InterPro" id="IPR051797">
    <property type="entry name" value="TrmB-like"/>
</dbReference>
<sequence length="343" mass="37627">MWAASVFAGRGGRYERSDLSETGMARNCRPVVHKGMEALQALGLTPSAEALLVRLMQHPETSPTDQDPVEELITLGLVEQIDGALVVRPPRLAMDALAERHTKQAALARESADLLTELWKSAAGRQDYLEILPTYAASQAVLNSVQKDAQEHVRAMTMGNLAARELKIVEGMFDALDRGVRYDVIYGAHVLQDGNALHMVQSCIEAGEQARVFPHVPLNITIVDDRWALVGARAEVRRGPEFVALVVHDSPLLRGLERIFEALWRIAVPITSGTELNDVTAGPSLDAKRLLTYLSAGLTDESIAREFGVSERTIARRIGRLQEALGAQTRFQLGVQASRQGWL</sequence>
<reference evidence="2 3" key="1">
    <citation type="submission" date="2019-04" db="EMBL/GenBank/DDBJ databases">
        <title>Kribbella sp. NEAU-THZ 27 nov., a novel actinomycete isolated from soil.</title>
        <authorList>
            <person name="Duan L."/>
        </authorList>
    </citation>
    <scope>NUCLEOTIDE SEQUENCE [LARGE SCALE GENOMIC DNA]</scope>
    <source>
        <strain evidence="3">NEAU-THZ27</strain>
    </source>
</reference>